<protein>
    <submittedName>
        <fullName evidence="1">Uncharacterized protein</fullName>
    </submittedName>
</protein>
<dbReference type="STRING" id="1882918.BCY86_04980"/>
<evidence type="ECO:0000313" key="2">
    <source>
        <dbReference type="Proteomes" id="UP000185544"/>
    </source>
</evidence>
<keyword evidence="2" id="KW-1185">Reference proteome</keyword>
<proteinExistence type="predicted"/>
<organism evidence="1 2">
    <name type="scientific">Pajaroellobacter abortibovis</name>
    <dbReference type="NCBI Taxonomy" id="1882918"/>
    <lineage>
        <taxon>Bacteria</taxon>
        <taxon>Pseudomonadati</taxon>
        <taxon>Myxococcota</taxon>
        <taxon>Polyangia</taxon>
        <taxon>Polyangiales</taxon>
        <taxon>Polyangiaceae</taxon>
    </lineage>
</organism>
<reference evidence="1 2" key="1">
    <citation type="submission" date="2016-08" db="EMBL/GenBank/DDBJ databases">
        <title>Identification and validation of antigenic proteins from Pajaroellobacter abortibovis using de-novo genome sequence assembly and reverse vaccinology.</title>
        <authorList>
            <person name="Welly B.T."/>
            <person name="Miller M.R."/>
            <person name="Stott J.L."/>
            <person name="Blanchard M.T."/>
            <person name="Islas-Trejo A.D."/>
            <person name="O'Rourke S.M."/>
            <person name="Young A.E."/>
            <person name="Medrano J.F."/>
            <person name="Van Eenennaam A.L."/>
        </authorList>
    </citation>
    <scope>NUCLEOTIDE SEQUENCE [LARGE SCALE GENOMIC DNA]</scope>
    <source>
        <strain evidence="1 2">BTF92-0548A/99-0131</strain>
    </source>
</reference>
<sequence>MSLYLQVDFASSLNQDSWRRRMAERQGREYPSLCEKILKETRDCAGRQGLQERPVFLFVYRG</sequence>
<gene>
    <name evidence="1" type="ORF">BCY86_04980</name>
</gene>
<accession>A0A1L6MXE4</accession>
<dbReference type="Proteomes" id="UP000185544">
    <property type="component" value="Chromosome"/>
</dbReference>
<dbReference type="KEGG" id="pabo:BCY86_04980"/>
<name>A0A1L6MXE4_9BACT</name>
<dbReference type="EMBL" id="CP016908">
    <property type="protein sequence ID" value="APS00105.1"/>
    <property type="molecule type" value="Genomic_DNA"/>
</dbReference>
<evidence type="ECO:0000313" key="1">
    <source>
        <dbReference type="EMBL" id="APS00105.1"/>
    </source>
</evidence>
<dbReference type="AlphaFoldDB" id="A0A1L6MXE4"/>
<dbReference type="RefSeq" id="WP_075276771.1">
    <property type="nucleotide sequence ID" value="NZ_CP016908.1"/>
</dbReference>